<keyword evidence="7" id="KW-0032">Aminotransferase</keyword>
<protein>
    <submittedName>
        <fullName evidence="7">Aminotransferase class I/II-fold pyridoxal phosphate-dependent enzyme</fullName>
    </submittedName>
</protein>
<dbReference type="AlphaFoldDB" id="A0A5C8J1H8"/>
<dbReference type="InterPro" id="IPR050087">
    <property type="entry name" value="AON_synthase_class-II"/>
</dbReference>
<dbReference type="Pfam" id="PF00155">
    <property type="entry name" value="Aminotran_1_2"/>
    <property type="match status" value="1"/>
</dbReference>
<comment type="cofactor">
    <cofactor evidence="1 5">
        <name>pyridoxal 5'-phosphate</name>
        <dbReference type="ChEBI" id="CHEBI:597326"/>
    </cofactor>
</comment>
<dbReference type="SUPFAM" id="SSF53383">
    <property type="entry name" value="PLP-dependent transferases"/>
    <property type="match status" value="1"/>
</dbReference>
<organism evidence="7 8">
    <name type="scientific">Pontibacter qinzhouensis</name>
    <dbReference type="NCBI Taxonomy" id="2603253"/>
    <lineage>
        <taxon>Bacteria</taxon>
        <taxon>Pseudomonadati</taxon>
        <taxon>Bacteroidota</taxon>
        <taxon>Cytophagia</taxon>
        <taxon>Cytophagales</taxon>
        <taxon>Hymenobacteraceae</taxon>
        <taxon>Pontibacter</taxon>
    </lineage>
</organism>
<dbReference type="EMBL" id="VRTY01000109">
    <property type="protein sequence ID" value="TXK29466.1"/>
    <property type="molecule type" value="Genomic_DNA"/>
</dbReference>
<keyword evidence="8" id="KW-1185">Reference proteome</keyword>
<dbReference type="Proteomes" id="UP000321926">
    <property type="component" value="Unassembled WGS sequence"/>
</dbReference>
<name>A0A5C8J1H8_9BACT</name>
<dbReference type="Gene3D" id="3.90.1150.10">
    <property type="entry name" value="Aspartate Aminotransferase, domain 1"/>
    <property type="match status" value="1"/>
</dbReference>
<evidence type="ECO:0000256" key="4">
    <source>
        <dbReference type="ARBA" id="ARBA00022898"/>
    </source>
</evidence>
<evidence type="ECO:0000256" key="1">
    <source>
        <dbReference type="ARBA" id="ARBA00001933"/>
    </source>
</evidence>
<dbReference type="InterPro" id="IPR015421">
    <property type="entry name" value="PyrdxlP-dep_Trfase_major"/>
</dbReference>
<dbReference type="PANTHER" id="PTHR13693">
    <property type="entry name" value="CLASS II AMINOTRANSFERASE/8-AMINO-7-OXONONANOATE SYNTHASE"/>
    <property type="match status" value="1"/>
</dbReference>
<evidence type="ECO:0000313" key="8">
    <source>
        <dbReference type="Proteomes" id="UP000321926"/>
    </source>
</evidence>
<reference evidence="7 8" key="1">
    <citation type="submission" date="2019-08" db="EMBL/GenBank/DDBJ databases">
        <authorList>
            <person name="Shi S."/>
        </authorList>
    </citation>
    <scope>NUCLEOTIDE SEQUENCE [LARGE SCALE GENOMIC DNA]</scope>
    <source>
        <strain evidence="7 8">GY10130</strain>
    </source>
</reference>
<dbReference type="InterPro" id="IPR004839">
    <property type="entry name" value="Aminotransferase_I/II_large"/>
</dbReference>
<dbReference type="InterPro" id="IPR015424">
    <property type="entry name" value="PyrdxlP-dep_Trfase"/>
</dbReference>
<dbReference type="GO" id="GO:0030170">
    <property type="term" value="F:pyridoxal phosphate binding"/>
    <property type="evidence" value="ECO:0007669"/>
    <property type="project" value="InterPro"/>
</dbReference>
<comment type="pathway">
    <text evidence="2">Lipid metabolism.</text>
</comment>
<sequence>MDLFEKLLTNRGPLGSHSHYAHGYFTFPKLEGEIAPRMKFRGKDVLTWSLNNYLGLANHPEVRKADAEAAAEWGMATPMGARIMSGNTNLHEKLEAELADFVKKPDAMLLNFGYQGVVSIIDALVDRHDVIVYDAESHACIIDGVRLHQGKRFVYTHNDMDNLKKQLERATRWTENTGGAILVITEGVFGMSGNLGKLKEIVAMKEQFNFRLFIDDAHGFGTMGATGAGAGEELGVQDGVDIYFSTFAKSMASIGAFVASNEQVVEYLRYNMRSQIFAKSLPMPLVVGALKRLELLRTQPELKAKLWEVVNALQSGLREKGFNIGTTESPVTPVFLNGQIPDATQLTLDLRENYSIFCSIVVYPVVPKDVIMLRLIPTASHTLEDVKETIAAFEKIASKLDKGLYSKSTVTA</sequence>
<dbReference type="InterPro" id="IPR015422">
    <property type="entry name" value="PyrdxlP-dep_Trfase_small"/>
</dbReference>
<keyword evidence="4 5" id="KW-0663">Pyridoxal phosphate</keyword>
<evidence type="ECO:0000256" key="5">
    <source>
        <dbReference type="RuleBase" id="RU003693"/>
    </source>
</evidence>
<dbReference type="RefSeq" id="WP_147923660.1">
    <property type="nucleotide sequence ID" value="NZ_VRTY01000109.1"/>
</dbReference>
<evidence type="ECO:0000259" key="6">
    <source>
        <dbReference type="Pfam" id="PF00155"/>
    </source>
</evidence>
<dbReference type="OrthoDB" id="9807157at2"/>
<gene>
    <name evidence="7" type="ORF">FVR03_20580</name>
</gene>
<dbReference type="GO" id="GO:0008483">
    <property type="term" value="F:transaminase activity"/>
    <property type="evidence" value="ECO:0007669"/>
    <property type="project" value="UniProtKB-KW"/>
</dbReference>
<proteinExistence type="inferred from homology"/>
<dbReference type="Gene3D" id="3.40.640.10">
    <property type="entry name" value="Type I PLP-dependent aspartate aminotransferase-like (Major domain)"/>
    <property type="match status" value="1"/>
</dbReference>
<evidence type="ECO:0000313" key="7">
    <source>
        <dbReference type="EMBL" id="TXK29466.1"/>
    </source>
</evidence>
<comment type="similarity">
    <text evidence="5">Belongs to the class-II pyridoxal-phosphate-dependent aminotransferase family.</text>
</comment>
<dbReference type="InterPro" id="IPR001917">
    <property type="entry name" value="Aminotrans_II_pyridoxalP_BS"/>
</dbReference>
<dbReference type="PROSITE" id="PS00599">
    <property type="entry name" value="AA_TRANSFER_CLASS_2"/>
    <property type="match status" value="1"/>
</dbReference>
<evidence type="ECO:0000256" key="2">
    <source>
        <dbReference type="ARBA" id="ARBA00005189"/>
    </source>
</evidence>
<comment type="caution">
    <text evidence="7">The sequence shown here is derived from an EMBL/GenBank/DDBJ whole genome shotgun (WGS) entry which is preliminary data.</text>
</comment>
<feature type="domain" description="Aminotransferase class I/classII large" evidence="6">
    <location>
        <begin position="43"/>
        <end position="392"/>
    </location>
</feature>
<evidence type="ECO:0000256" key="3">
    <source>
        <dbReference type="ARBA" id="ARBA00022679"/>
    </source>
</evidence>
<accession>A0A5C8J1H8</accession>
<keyword evidence="3 7" id="KW-0808">Transferase</keyword>